<keyword evidence="1 7" id="KW-0963">Cytoplasm</keyword>
<dbReference type="GO" id="GO:0005737">
    <property type="term" value="C:cytoplasm"/>
    <property type="evidence" value="ECO:0007669"/>
    <property type="project" value="UniProtKB-SubCell"/>
</dbReference>
<evidence type="ECO:0000256" key="1">
    <source>
        <dbReference type="ARBA" id="ARBA00022490"/>
    </source>
</evidence>
<dbReference type="NCBIfam" id="NF003990">
    <property type="entry name" value="PRK05472.1-4"/>
    <property type="match status" value="1"/>
</dbReference>
<dbReference type="NCBIfam" id="NF003994">
    <property type="entry name" value="PRK05472.2-3"/>
    <property type="match status" value="1"/>
</dbReference>
<dbReference type="NCBIfam" id="NF003996">
    <property type="entry name" value="PRK05472.2-5"/>
    <property type="match status" value="1"/>
</dbReference>
<dbReference type="PANTHER" id="PTHR35786:SF1">
    <property type="entry name" value="REDOX-SENSING TRANSCRIPTIONAL REPRESSOR REX 1"/>
    <property type="match status" value="1"/>
</dbReference>
<evidence type="ECO:0000256" key="7">
    <source>
        <dbReference type="HAMAP-Rule" id="MF_01131"/>
    </source>
</evidence>
<dbReference type="Pfam" id="PF02629">
    <property type="entry name" value="CoA_binding"/>
    <property type="match status" value="1"/>
</dbReference>
<comment type="caution">
    <text evidence="9">The sequence shown here is derived from an EMBL/GenBank/DDBJ whole genome shotgun (WGS) entry which is preliminary data.</text>
</comment>
<proteinExistence type="inferred from homology"/>
<keyword evidence="5 7" id="KW-0238">DNA-binding</keyword>
<dbReference type="HAMAP" id="MF_01131">
    <property type="entry name" value="Rex"/>
    <property type="match status" value="1"/>
</dbReference>
<comment type="similarity">
    <text evidence="7">Belongs to the transcriptional regulatory Rex family.</text>
</comment>
<dbReference type="GO" id="GO:0051775">
    <property type="term" value="P:response to redox state"/>
    <property type="evidence" value="ECO:0007669"/>
    <property type="project" value="InterPro"/>
</dbReference>
<dbReference type="InterPro" id="IPR036291">
    <property type="entry name" value="NAD(P)-bd_dom_sf"/>
</dbReference>
<dbReference type="GO" id="GO:0045892">
    <property type="term" value="P:negative regulation of DNA-templated transcription"/>
    <property type="evidence" value="ECO:0007669"/>
    <property type="project" value="InterPro"/>
</dbReference>
<accession>A0A9D1CR06</accession>
<dbReference type="Pfam" id="PF06971">
    <property type="entry name" value="Put_DNA-bind_N"/>
    <property type="match status" value="1"/>
</dbReference>
<comment type="subunit">
    <text evidence="7">Homodimer.</text>
</comment>
<dbReference type="EMBL" id="DVFJ01000029">
    <property type="protein sequence ID" value="HIQ72155.1"/>
    <property type="molecule type" value="Genomic_DNA"/>
</dbReference>
<dbReference type="GO" id="GO:0003677">
    <property type="term" value="F:DNA binding"/>
    <property type="evidence" value="ECO:0007669"/>
    <property type="project" value="UniProtKB-UniRule"/>
</dbReference>
<evidence type="ECO:0000313" key="10">
    <source>
        <dbReference type="Proteomes" id="UP000886887"/>
    </source>
</evidence>
<dbReference type="InterPro" id="IPR036388">
    <property type="entry name" value="WH-like_DNA-bd_sf"/>
</dbReference>
<dbReference type="SUPFAM" id="SSF51735">
    <property type="entry name" value="NAD(P)-binding Rossmann-fold domains"/>
    <property type="match status" value="1"/>
</dbReference>
<dbReference type="InterPro" id="IPR009718">
    <property type="entry name" value="Rex_DNA-bd_C_dom"/>
</dbReference>
<comment type="subcellular location">
    <subcellularLocation>
        <location evidence="7">Cytoplasm</location>
    </subcellularLocation>
</comment>
<gene>
    <name evidence="7" type="primary">rex</name>
    <name evidence="9" type="ORF">IAB73_08120</name>
</gene>
<dbReference type="InterPro" id="IPR022876">
    <property type="entry name" value="Tscrpt_rep_Rex"/>
</dbReference>
<dbReference type="InterPro" id="IPR003781">
    <property type="entry name" value="CoA-bd"/>
</dbReference>
<organism evidence="9 10">
    <name type="scientific">Candidatus Onthenecus intestinigallinarum</name>
    <dbReference type="NCBI Taxonomy" id="2840875"/>
    <lineage>
        <taxon>Bacteria</taxon>
        <taxon>Bacillati</taxon>
        <taxon>Bacillota</taxon>
        <taxon>Clostridia</taxon>
        <taxon>Eubacteriales</taxon>
        <taxon>Candidatus Onthenecus</taxon>
    </lineage>
</organism>
<evidence type="ECO:0000256" key="3">
    <source>
        <dbReference type="ARBA" id="ARBA00023015"/>
    </source>
</evidence>
<keyword evidence="2 7" id="KW-0678">Repressor</keyword>
<evidence type="ECO:0000256" key="5">
    <source>
        <dbReference type="ARBA" id="ARBA00023125"/>
    </source>
</evidence>
<evidence type="ECO:0000313" key="9">
    <source>
        <dbReference type="EMBL" id="HIQ72155.1"/>
    </source>
</evidence>
<comment type="function">
    <text evidence="7">Modulates transcription in response to changes in cellular NADH/NAD(+) redox state.</text>
</comment>
<protein>
    <recommendedName>
        <fullName evidence="7">Redox-sensing transcriptional repressor Rex</fullName>
    </recommendedName>
</protein>
<feature type="binding site" evidence="7">
    <location>
        <begin position="91"/>
        <end position="96"/>
    </location>
    <ligand>
        <name>NAD(+)</name>
        <dbReference type="ChEBI" id="CHEBI:57540"/>
    </ligand>
</feature>
<feature type="DNA-binding region" description="H-T-H motif" evidence="7">
    <location>
        <begin position="17"/>
        <end position="56"/>
    </location>
</feature>
<dbReference type="InterPro" id="IPR036390">
    <property type="entry name" value="WH_DNA-bd_sf"/>
</dbReference>
<dbReference type="AlphaFoldDB" id="A0A9D1CR06"/>
<reference evidence="9" key="2">
    <citation type="journal article" date="2021" name="PeerJ">
        <title>Extensive microbial diversity within the chicken gut microbiome revealed by metagenomics and culture.</title>
        <authorList>
            <person name="Gilroy R."/>
            <person name="Ravi A."/>
            <person name="Getino M."/>
            <person name="Pursley I."/>
            <person name="Horton D.L."/>
            <person name="Alikhan N.F."/>
            <person name="Baker D."/>
            <person name="Gharbi K."/>
            <person name="Hall N."/>
            <person name="Watson M."/>
            <person name="Adriaenssens E.M."/>
            <person name="Foster-Nyarko E."/>
            <person name="Jarju S."/>
            <person name="Secka A."/>
            <person name="Antonio M."/>
            <person name="Oren A."/>
            <person name="Chaudhuri R.R."/>
            <person name="La Ragione R."/>
            <person name="Hildebrand F."/>
            <person name="Pallen M.J."/>
        </authorList>
    </citation>
    <scope>NUCLEOTIDE SEQUENCE</scope>
    <source>
        <strain evidence="9">ChiSxjej2B14-6234</strain>
    </source>
</reference>
<sequence length="218" mass="24103">MAYRSRVSDAVVRRLPGYYRHLRELERAGITRISSQELGERMGLTASQIRQDINCFGGFGQQGFGYHVPELKLRIAEILGLTREYHVIIVGAGNIGRAVANYPSFAREGFHVQAMFDASPALVGIDVHGVVVQPVEKLDAWLASHAVDIAVLAVPHDAAQQMCDRLIRGGVRAVWNFAPVDLNTPDGFPTVNVHLSDTLHILSYRMHEQELLAGKQNP</sequence>
<dbReference type="Gene3D" id="3.40.50.720">
    <property type="entry name" value="NAD(P)-binding Rossmann-like Domain"/>
    <property type="match status" value="1"/>
</dbReference>
<keyword evidence="3 7" id="KW-0805">Transcription regulation</keyword>
<keyword evidence="4 7" id="KW-0520">NAD</keyword>
<dbReference type="SMART" id="SM00881">
    <property type="entry name" value="CoA_binding"/>
    <property type="match status" value="1"/>
</dbReference>
<feature type="domain" description="CoA-binding" evidence="8">
    <location>
        <begin position="80"/>
        <end position="181"/>
    </location>
</feature>
<name>A0A9D1CR06_9FIRM</name>
<evidence type="ECO:0000259" key="8">
    <source>
        <dbReference type="SMART" id="SM00881"/>
    </source>
</evidence>
<dbReference type="SUPFAM" id="SSF46785">
    <property type="entry name" value="Winged helix' DNA-binding domain"/>
    <property type="match status" value="1"/>
</dbReference>
<dbReference type="Proteomes" id="UP000886887">
    <property type="component" value="Unassembled WGS sequence"/>
</dbReference>
<evidence type="ECO:0000256" key="2">
    <source>
        <dbReference type="ARBA" id="ARBA00022491"/>
    </source>
</evidence>
<evidence type="ECO:0000256" key="6">
    <source>
        <dbReference type="ARBA" id="ARBA00023163"/>
    </source>
</evidence>
<dbReference type="PANTHER" id="PTHR35786">
    <property type="entry name" value="REDOX-SENSING TRANSCRIPTIONAL REPRESSOR REX"/>
    <property type="match status" value="1"/>
</dbReference>
<keyword evidence="6 7" id="KW-0804">Transcription</keyword>
<dbReference type="NCBIfam" id="NF003995">
    <property type="entry name" value="PRK05472.2-4"/>
    <property type="match status" value="1"/>
</dbReference>
<dbReference type="GO" id="GO:0003700">
    <property type="term" value="F:DNA-binding transcription factor activity"/>
    <property type="evidence" value="ECO:0007669"/>
    <property type="project" value="UniProtKB-UniRule"/>
</dbReference>
<reference evidence="9" key="1">
    <citation type="submission" date="2020-10" db="EMBL/GenBank/DDBJ databases">
        <authorList>
            <person name="Gilroy R."/>
        </authorList>
    </citation>
    <scope>NUCLEOTIDE SEQUENCE</scope>
    <source>
        <strain evidence="9">ChiSxjej2B14-6234</strain>
    </source>
</reference>
<evidence type="ECO:0000256" key="4">
    <source>
        <dbReference type="ARBA" id="ARBA00023027"/>
    </source>
</evidence>
<dbReference type="Gene3D" id="1.10.10.10">
    <property type="entry name" value="Winged helix-like DNA-binding domain superfamily/Winged helix DNA-binding domain"/>
    <property type="match status" value="1"/>
</dbReference>